<evidence type="ECO:0000313" key="3">
    <source>
        <dbReference type="EMBL" id="PWL55395.1"/>
    </source>
</evidence>
<dbReference type="PANTHER" id="PTHR41287:SF1">
    <property type="entry name" value="PROTEIN YMFN"/>
    <property type="match status" value="1"/>
</dbReference>
<evidence type="ECO:0000313" key="4">
    <source>
        <dbReference type="Proteomes" id="UP000246114"/>
    </source>
</evidence>
<dbReference type="InterPro" id="IPR046461">
    <property type="entry name" value="TerL_ATPase"/>
</dbReference>
<dbReference type="Gene3D" id="3.40.50.300">
    <property type="entry name" value="P-loop containing nucleotide triphosphate hydrolases"/>
    <property type="match status" value="1"/>
</dbReference>
<protein>
    <submittedName>
        <fullName evidence="3">Terminase</fullName>
    </submittedName>
</protein>
<gene>
    <name evidence="3" type="ORF">DBY38_02055</name>
</gene>
<name>A0A316ME49_9CLOT</name>
<sequence length="587" mass="67964">MNNSYLIQYYEAIKAGEIIVGHELMLQLEKLVKEMRDPIYQNLMKIKIDLNEAEKRIKFIETKCKHFEAPYAGKPFILELFQKAFEEAIFAIKIYDEELEKYVRKYQNILFLVGRKNGKTPLISATCLAEWFCGPTGLKVLCASNDYEQADLMFQAINSMREESPSLEKVTRKNLKGIFFGNPKQRKRRGKFSVQNKGSIRKLSAKSGAKEGRNIGIGAVDEVFEMVDDSTVMPIRQALSTQDEPLYFELTTEGFTNDGYLDKRLIEARKVLKGEMKNERWLIWMYTQDNEQEIWQDEQTWYKSNPGLGKIKKWSFLRGMIEEAKSSTSMKAFVLAKDFNVKQNNAQAWLQSKDIENDLVFDIEDLRGCIGIGAADLSETGDLTNGRALIYNPKNRKKYTISKYFIPKCKLEELGEEKEKYLEWAKQGHLIICDSNEVDQSDVVAYFVSLYKKYKIRIFMTGYDKWQAKAFKNEMEDYGFDVEKINQGFDLSNAMNSLEMDLKNNILNYNKNPMDKACLENVSTKWNSAGTKRMPVKVQGDDTKKIDGAVTLLIAYETLDRNRKEYMDLANRMNIKIPTQEVKHGDF</sequence>
<dbReference type="Pfam" id="PF03354">
    <property type="entry name" value="TerL_ATPase"/>
    <property type="match status" value="1"/>
</dbReference>
<dbReference type="InterPro" id="IPR005021">
    <property type="entry name" value="Terminase_largesu-like"/>
</dbReference>
<dbReference type="GO" id="GO:0004519">
    <property type="term" value="F:endonuclease activity"/>
    <property type="evidence" value="ECO:0007669"/>
    <property type="project" value="InterPro"/>
</dbReference>
<accession>A0A316ME49</accession>
<dbReference type="Proteomes" id="UP000246114">
    <property type="component" value="Unassembled WGS sequence"/>
</dbReference>
<proteinExistence type="predicted"/>
<dbReference type="PANTHER" id="PTHR41287">
    <property type="match status" value="1"/>
</dbReference>
<comment type="caution">
    <text evidence="3">The sequence shown here is derived from an EMBL/GenBank/DDBJ whole genome shotgun (WGS) entry which is preliminary data.</text>
</comment>
<dbReference type="Pfam" id="PF20441">
    <property type="entry name" value="TerL_nuclease"/>
    <property type="match status" value="1"/>
</dbReference>
<evidence type="ECO:0000259" key="2">
    <source>
        <dbReference type="Pfam" id="PF20441"/>
    </source>
</evidence>
<reference evidence="3 4" key="1">
    <citation type="submission" date="2018-03" db="EMBL/GenBank/DDBJ databases">
        <title>The uncultured portion of the human microbiome is neutrally assembled.</title>
        <authorList>
            <person name="Jeraldo P."/>
            <person name="Boardman L."/>
            <person name="White B.A."/>
            <person name="Nelson H."/>
            <person name="Goldenfeld N."/>
            <person name="Chia N."/>
        </authorList>
    </citation>
    <scope>NUCLEOTIDE SEQUENCE [LARGE SCALE GENOMIC DNA]</scope>
    <source>
        <strain evidence="3">CIM:MAG 903</strain>
    </source>
</reference>
<dbReference type="EMBL" id="QAMZ01000007">
    <property type="protein sequence ID" value="PWL55395.1"/>
    <property type="molecule type" value="Genomic_DNA"/>
</dbReference>
<dbReference type="InterPro" id="IPR046462">
    <property type="entry name" value="TerL_nuclease"/>
</dbReference>
<dbReference type="InterPro" id="IPR027417">
    <property type="entry name" value="P-loop_NTPase"/>
</dbReference>
<feature type="domain" description="Terminase large subunit-like ATPase" evidence="1">
    <location>
        <begin position="103"/>
        <end position="263"/>
    </location>
</feature>
<dbReference type="AlphaFoldDB" id="A0A316ME49"/>
<evidence type="ECO:0000259" key="1">
    <source>
        <dbReference type="Pfam" id="PF03354"/>
    </source>
</evidence>
<feature type="domain" description="Terminase large subunit-like endonuclease" evidence="2">
    <location>
        <begin position="278"/>
        <end position="556"/>
    </location>
</feature>
<organism evidence="3 4">
    <name type="scientific">Clostridium cadaveris</name>
    <dbReference type="NCBI Taxonomy" id="1529"/>
    <lineage>
        <taxon>Bacteria</taxon>
        <taxon>Bacillati</taxon>
        <taxon>Bacillota</taxon>
        <taxon>Clostridia</taxon>
        <taxon>Eubacteriales</taxon>
        <taxon>Clostridiaceae</taxon>
        <taxon>Clostridium</taxon>
    </lineage>
</organism>